<evidence type="ECO:0000259" key="5">
    <source>
        <dbReference type="PROSITE" id="PS50045"/>
    </source>
</evidence>
<dbReference type="Gene3D" id="3.40.50.300">
    <property type="entry name" value="P-loop containing nucleotide triphosphate hydrolases"/>
    <property type="match status" value="1"/>
</dbReference>
<dbReference type="SUPFAM" id="SSF46785">
    <property type="entry name" value="Winged helix' DNA-binding domain"/>
    <property type="match status" value="1"/>
</dbReference>
<dbReference type="Pfam" id="PF00158">
    <property type="entry name" value="Sigma54_activat"/>
    <property type="match status" value="1"/>
</dbReference>
<dbReference type="SUPFAM" id="SSF63520">
    <property type="entry name" value="PTS-regulatory domain, PRD"/>
    <property type="match status" value="2"/>
</dbReference>
<dbReference type="InterPro" id="IPR036634">
    <property type="entry name" value="PRD_sf"/>
</dbReference>
<dbReference type="SMART" id="SM00382">
    <property type="entry name" value="AAA"/>
    <property type="match status" value="1"/>
</dbReference>
<keyword evidence="1" id="KW-0808">Transferase</keyword>
<dbReference type="SUPFAM" id="SSF52540">
    <property type="entry name" value="P-loop containing nucleoside triphosphate hydrolases"/>
    <property type="match status" value="1"/>
</dbReference>
<evidence type="ECO:0000313" key="9">
    <source>
        <dbReference type="Proteomes" id="UP001290462"/>
    </source>
</evidence>
<feature type="domain" description="PRD" evidence="7">
    <location>
        <begin position="427"/>
        <end position="532"/>
    </location>
</feature>
<dbReference type="AlphaFoldDB" id="A0AAW9K6V3"/>
<feature type="domain" description="PTS EIIA type-4" evidence="6">
    <location>
        <begin position="535"/>
        <end position="676"/>
    </location>
</feature>
<dbReference type="Pfam" id="PF00874">
    <property type="entry name" value="PRD"/>
    <property type="match status" value="2"/>
</dbReference>
<dbReference type="PANTHER" id="PTHR32071">
    <property type="entry name" value="TRANSCRIPTIONAL REGULATORY PROTEIN"/>
    <property type="match status" value="1"/>
</dbReference>
<dbReference type="GO" id="GO:0005524">
    <property type="term" value="F:ATP binding"/>
    <property type="evidence" value="ECO:0007669"/>
    <property type="project" value="UniProtKB-KW"/>
</dbReference>
<dbReference type="PROSITE" id="PS00675">
    <property type="entry name" value="SIGMA54_INTERACT_1"/>
    <property type="match status" value="1"/>
</dbReference>
<evidence type="ECO:0000256" key="4">
    <source>
        <dbReference type="ARBA" id="ARBA00023125"/>
    </source>
</evidence>
<dbReference type="Proteomes" id="UP001290462">
    <property type="component" value="Unassembled WGS sequence"/>
</dbReference>
<dbReference type="EMBL" id="JAVBVO010000003">
    <property type="protein sequence ID" value="MDZ5759137.1"/>
    <property type="molecule type" value="Genomic_DNA"/>
</dbReference>
<dbReference type="GO" id="GO:0016740">
    <property type="term" value="F:transferase activity"/>
    <property type="evidence" value="ECO:0007669"/>
    <property type="project" value="UniProtKB-KW"/>
</dbReference>
<sequence length="887" mass="100536">MRRIELILQELEKSAGNTGLSTQEIAESLGLTRANVSSDLNQLVAEGRATKEIGKPVLYFPLVKVAQLENFSFDNPSLQMMIEQARAAILYPPKGLNMLFYGETGVGKSMFANLIYEYACSVKKTTKHYPFIHFNCSDYANNPQLLMGQLFGVAKNAYTGATEEKKGLIEEANGGMLFLDEIHRLPPEGQEMFFTFIDRGLYRRLGESNSERSAEVQILAATTEAPESALLKTFQRRIPMVIKIPNLLERTIEERASLITLFFNQEADRLGIPIKVSQNSMRALLSYNCPNNIGQLKNDIQLACAKVYADFIVAHKKELIIHSPELPTHVLNGLYLQVETRDIWTKLSQLHGKYLTFNGTNKVKLLQENKPVQSVYQLIDSTSQEMQHLEINQEALAKIIDTNIEEYFQQFSTVIDKPVDFQQLKNIVPVSVLEASQLMLELSEKLLKTKISTKVKHALVVHIYTTYTRVRSGEHLENTKLAEIKKKHPEAFKVALECVVLLNASLDIDIPMDEAGFIAMFFVYNEEEPSAKQKFVRVIIMTHGASTATSMSTLVNSLLGVQHAIGINMQIDESPATVMARLKTFLIESNTKEDCLFLVDMGSLNNISNEIQKELAIRCRTLPLVSTLHVLEATRKAVMGHSLDEIYRDTKQVSLYLQPYAEKEPSFIRHSEQKTVILTICLTGEGTAKLMKNILEKKIQFQEDYIQILPITLLHAESIEEHIKKLQQQYTILCVVTSLTVETDLPQFHLYDLFQTNTIARIQEIVDIELSYATIGETLKEDLKYVDSDTIVQDTKLFIQTVADTMEINLNVKVVFGSIFHISCLIDRLISGAALEPFPEKTSFQTLYQQEYQTLQQLVKPLEEKYSILIPEDEICYLLSLFIHHNG</sequence>
<dbReference type="RefSeq" id="WP_201731061.1">
    <property type="nucleotide sequence ID" value="NZ_CAJGUR010000024.1"/>
</dbReference>
<dbReference type="PROSITE" id="PS50045">
    <property type="entry name" value="SIGMA54_INTERACT_4"/>
    <property type="match status" value="1"/>
</dbReference>
<dbReference type="InterPro" id="IPR011608">
    <property type="entry name" value="PRD"/>
</dbReference>
<dbReference type="CDD" id="cd00009">
    <property type="entry name" value="AAA"/>
    <property type="match status" value="1"/>
</dbReference>
<reference evidence="8" key="1">
    <citation type="submission" date="2023-08" db="EMBL/GenBank/DDBJ databases">
        <title>Genomic characterization of piscicolin 126 produced by Carnobacterium maltaromaticum CM22 strain isolated from salmon (Salmo salar).</title>
        <authorList>
            <person name="Gonzalez-Gragera E."/>
            <person name="Garcia-Lopez J.D."/>
            <person name="Teso-Perez C."/>
            <person name="Gimenez-Hernandez I."/>
            <person name="Peralta-Sanchez J.M."/>
            <person name="Valdivia E."/>
            <person name="Montalban-Lopez M."/>
            <person name="Martin-Platero A.M."/>
            <person name="Banos A."/>
            <person name="Martinez-Bueno M."/>
        </authorList>
    </citation>
    <scope>NUCLEOTIDE SEQUENCE</scope>
    <source>
        <strain evidence="8">CM22</strain>
    </source>
</reference>
<keyword evidence="3" id="KW-0067">ATP-binding</keyword>
<feature type="domain" description="Sigma-54 factor interaction" evidence="5">
    <location>
        <begin position="71"/>
        <end position="305"/>
    </location>
</feature>
<dbReference type="GO" id="GO:0006355">
    <property type="term" value="P:regulation of DNA-templated transcription"/>
    <property type="evidence" value="ECO:0007669"/>
    <property type="project" value="InterPro"/>
</dbReference>
<dbReference type="GO" id="GO:0016020">
    <property type="term" value="C:membrane"/>
    <property type="evidence" value="ECO:0007669"/>
    <property type="project" value="InterPro"/>
</dbReference>
<dbReference type="PROSITE" id="PS51096">
    <property type="entry name" value="PTS_EIIA_TYPE_4"/>
    <property type="match status" value="1"/>
</dbReference>
<dbReference type="Gene3D" id="3.40.50.510">
    <property type="entry name" value="Phosphotransferase system, mannose-type IIA component"/>
    <property type="match status" value="1"/>
</dbReference>
<dbReference type="InterPro" id="IPR025943">
    <property type="entry name" value="Sigma_54_int_dom_ATP-bd_2"/>
</dbReference>
<feature type="domain" description="PRD" evidence="7">
    <location>
        <begin position="786"/>
        <end position="887"/>
    </location>
</feature>
<dbReference type="GO" id="GO:0009401">
    <property type="term" value="P:phosphoenolpyruvate-dependent sugar phosphotransferase system"/>
    <property type="evidence" value="ECO:0007669"/>
    <property type="project" value="InterPro"/>
</dbReference>
<dbReference type="PROSITE" id="PS51372">
    <property type="entry name" value="PRD_2"/>
    <property type="match status" value="2"/>
</dbReference>
<dbReference type="GO" id="GO:0003677">
    <property type="term" value="F:DNA binding"/>
    <property type="evidence" value="ECO:0007669"/>
    <property type="project" value="UniProtKB-KW"/>
</dbReference>
<dbReference type="InterPro" id="IPR036662">
    <property type="entry name" value="PTS_EIIA_man-typ_sf"/>
</dbReference>
<dbReference type="InterPro" id="IPR036390">
    <property type="entry name" value="WH_DNA-bd_sf"/>
</dbReference>
<dbReference type="Gene3D" id="1.10.1790.10">
    <property type="entry name" value="PRD domain"/>
    <property type="match status" value="2"/>
</dbReference>
<name>A0AAW9K6V3_CARML</name>
<dbReference type="InterPro" id="IPR002078">
    <property type="entry name" value="Sigma_54_int"/>
</dbReference>
<dbReference type="SUPFAM" id="SSF53062">
    <property type="entry name" value="PTS system fructose IIA component-like"/>
    <property type="match status" value="1"/>
</dbReference>
<dbReference type="InterPro" id="IPR025662">
    <property type="entry name" value="Sigma_54_int_dom_ATP-bd_1"/>
</dbReference>
<evidence type="ECO:0000256" key="2">
    <source>
        <dbReference type="ARBA" id="ARBA00022741"/>
    </source>
</evidence>
<dbReference type="Pfam" id="PF03610">
    <property type="entry name" value="EIIA-man"/>
    <property type="match status" value="1"/>
</dbReference>
<keyword evidence="4" id="KW-0238">DNA-binding</keyword>
<protein>
    <submittedName>
        <fullName evidence="8">Sigma 54-interacting transcriptional regulator</fullName>
    </submittedName>
</protein>
<comment type="caution">
    <text evidence="8">The sequence shown here is derived from an EMBL/GenBank/DDBJ whole genome shotgun (WGS) entry which is preliminary data.</text>
</comment>
<dbReference type="InterPro" id="IPR027417">
    <property type="entry name" value="P-loop_NTPase"/>
</dbReference>
<evidence type="ECO:0000259" key="7">
    <source>
        <dbReference type="PROSITE" id="PS51372"/>
    </source>
</evidence>
<dbReference type="InterPro" id="IPR004701">
    <property type="entry name" value="PTS_EIIA_man-typ"/>
</dbReference>
<gene>
    <name evidence="8" type="ORF">RAK27_10750</name>
</gene>
<dbReference type="InterPro" id="IPR003593">
    <property type="entry name" value="AAA+_ATPase"/>
</dbReference>
<evidence type="ECO:0000256" key="1">
    <source>
        <dbReference type="ARBA" id="ARBA00022679"/>
    </source>
</evidence>
<accession>A0AAW9K6V3</accession>
<proteinExistence type="predicted"/>
<dbReference type="PROSITE" id="PS00676">
    <property type="entry name" value="SIGMA54_INTERACT_2"/>
    <property type="match status" value="1"/>
</dbReference>
<evidence type="ECO:0000313" key="8">
    <source>
        <dbReference type="EMBL" id="MDZ5759137.1"/>
    </source>
</evidence>
<evidence type="ECO:0000259" key="6">
    <source>
        <dbReference type="PROSITE" id="PS51096"/>
    </source>
</evidence>
<keyword evidence="2" id="KW-0547">Nucleotide-binding</keyword>
<organism evidence="8 9">
    <name type="scientific">Carnobacterium maltaromaticum</name>
    <name type="common">Carnobacterium piscicola</name>
    <dbReference type="NCBI Taxonomy" id="2751"/>
    <lineage>
        <taxon>Bacteria</taxon>
        <taxon>Bacillati</taxon>
        <taxon>Bacillota</taxon>
        <taxon>Bacilli</taxon>
        <taxon>Lactobacillales</taxon>
        <taxon>Carnobacteriaceae</taxon>
        <taxon>Carnobacterium</taxon>
    </lineage>
</organism>
<evidence type="ECO:0000256" key="3">
    <source>
        <dbReference type="ARBA" id="ARBA00022840"/>
    </source>
</evidence>
<dbReference type="PANTHER" id="PTHR32071:SF38">
    <property type="entry name" value="PSP OPERON TRANSCRIPTIONAL ACTIVATOR"/>
    <property type="match status" value="1"/>
</dbReference>